<evidence type="ECO:0000313" key="1">
    <source>
        <dbReference type="EMBL" id="MCQ5341719.1"/>
    </source>
</evidence>
<sequence length="146" mass="15870">MNILISSCLLGQYCRYDGKTKTYEAIEPLLNRHDIHFIPICPEQAGGLPTPRPAAERCGDKVLTKEGCDVTAQYERGAEAALYVVRLFHCTKAILKAKSPSCGSGLIYDGTFSRTLTEGDGVTAALLKAEGIEVFSEGDPLEYLLL</sequence>
<dbReference type="Proteomes" id="UP001206692">
    <property type="component" value="Unassembled WGS sequence"/>
</dbReference>
<dbReference type="EMBL" id="JANGEW010000001">
    <property type="protein sequence ID" value="MCQ5341719.1"/>
    <property type="molecule type" value="Genomic_DNA"/>
</dbReference>
<dbReference type="InterPro" id="IPR007553">
    <property type="entry name" value="2-thiour_desulf"/>
</dbReference>
<gene>
    <name evidence="1" type="ORF">NE675_01530</name>
</gene>
<evidence type="ECO:0000313" key="2">
    <source>
        <dbReference type="Proteomes" id="UP001206692"/>
    </source>
</evidence>
<name>A0ABT1SPG9_9FIRM</name>
<reference evidence="1 2" key="1">
    <citation type="submission" date="2022-06" db="EMBL/GenBank/DDBJ databases">
        <title>Isolation of gut microbiota from human fecal samples.</title>
        <authorList>
            <person name="Pamer E.G."/>
            <person name="Barat B."/>
            <person name="Waligurski E."/>
            <person name="Medina S."/>
            <person name="Paddock L."/>
            <person name="Mostad J."/>
        </authorList>
    </citation>
    <scope>NUCLEOTIDE SEQUENCE [LARGE SCALE GENOMIC DNA]</scope>
    <source>
        <strain evidence="1 2">DFI.1.1</strain>
    </source>
</reference>
<dbReference type="PANTHER" id="PTHR30087">
    <property type="entry name" value="INNER MEMBRANE PROTEIN"/>
    <property type="match status" value="1"/>
</dbReference>
<comment type="caution">
    <text evidence="1">The sequence shown here is derived from an EMBL/GenBank/DDBJ whole genome shotgun (WGS) entry which is preliminary data.</text>
</comment>
<proteinExistence type="predicted"/>
<dbReference type="PANTHER" id="PTHR30087:SF1">
    <property type="entry name" value="HYPOTHETICAL CYTOSOLIC PROTEIN"/>
    <property type="match status" value="1"/>
</dbReference>
<keyword evidence="2" id="KW-1185">Reference proteome</keyword>
<dbReference type="RefSeq" id="WP_154253962.1">
    <property type="nucleotide sequence ID" value="NZ_JAJCIO010000001.1"/>
</dbReference>
<dbReference type="Pfam" id="PF04463">
    <property type="entry name" value="2-thiour_desulf"/>
    <property type="match status" value="1"/>
</dbReference>
<organism evidence="1 2">
    <name type="scientific">Megasphaera massiliensis</name>
    <dbReference type="NCBI Taxonomy" id="1232428"/>
    <lineage>
        <taxon>Bacteria</taxon>
        <taxon>Bacillati</taxon>
        <taxon>Bacillota</taxon>
        <taxon>Negativicutes</taxon>
        <taxon>Veillonellales</taxon>
        <taxon>Veillonellaceae</taxon>
        <taxon>Megasphaera</taxon>
    </lineage>
</organism>
<accession>A0ABT1SPG9</accession>
<protein>
    <submittedName>
        <fullName evidence="1">DUF523 domain-containing protein</fullName>
    </submittedName>
</protein>